<dbReference type="CDD" id="cd14364">
    <property type="entry name" value="CUE_ASCC2"/>
    <property type="match status" value="1"/>
</dbReference>
<evidence type="ECO:0000259" key="11">
    <source>
        <dbReference type="PROSITE" id="PS51140"/>
    </source>
</evidence>
<dbReference type="InterPro" id="IPR028009">
    <property type="entry name" value="ESCO_Acetyltransf_dom"/>
</dbReference>
<dbReference type="PROSITE" id="PS51140">
    <property type="entry name" value="CUE"/>
    <property type="match status" value="1"/>
</dbReference>
<keyword evidence="4" id="KW-0479">Metal-binding</keyword>
<feature type="region of interest" description="Disordered" evidence="10">
    <location>
        <begin position="748"/>
        <end position="769"/>
    </location>
</feature>
<dbReference type="OrthoDB" id="428854at2759"/>
<feature type="compositionally biased region" description="Basic residues" evidence="10">
    <location>
        <begin position="750"/>
        <end position="760"/>
    </location>
</feature>
<dbReference type="InterPro" id="IPR009060">
    <property type="entry name" value="UBA-like_sf"/>
</dbReference>
<sequence>MATYARKRSFLPDTDPIPSLSTSATSATATTTTQARTAGIHAFFKPLPPTAASIASPPPKKKPRLMQTTIDLGGDPRKTCPRCGMQYLPAAPEDARAHSRFCARASAASDEARLGVEISAKEQGGGRVVRSSDAKSAHGRFLDKKTNRAGDSVVEISRRSGAAGRVAAERVLEVVEAQLGAVRIGREALWGEIITKVQQNAMEKEWKNDAFKVYLYVRKERCVGLCLAQKITRAKRVLEQKEATAGQSGFSSIQTEETSISGVYMGISRIWVASGVRGVGIARELLDAACSEFLLGRVMKRYNVAFSQPTESGFRLARKWFGQDHDCNGDLNLNTSLDVDDDLLDHLGRSVQIDEALVYAHLKGVPGLGTLTARSLAGGDLQVLGGQADGALDTQVLGLGTLDQLGADLLEGLDLARVTTRASRGARGKVITGVVGVSTAEERDVSVAQMLAVCAEEFRASHIQRYFDEALTIMPYAKCMHHLVATRPDSPLTRNIVTKISDSDWRICIDSWIFLLNGYLAAPLQELEEVSKQYGSLVDFLRAALRWTASNPASSRSLHDPELRRLVFLNVHHLLLDSASPSSLLLDWTFLGDFRRVFHGSGACTNTLLSAYDQHSETIEEQLHQIKSQLTTTFESAKAASLLDFANNHDDSLLPLMKAIPGIGTYFVTGSDLLDAAVSGTKPNASLLFDHLYSLKAPLSTTTSAPPPGQSLISDLITDTPLLSIITRRLSGVQATRANTIISTLEPLRRAHSSRPHRKPTIAQKGKATALSAASEHPVHAHRLSLITQIQDLFPDLGSAFVLALLDHFTDDVEAVTAALLDDSLPPNLQSLDRASNLPSPSFSESTQHVPPPHSPIIAPTHQPRLRPTNAQPALETTSGSFPTERRNKYDNDAFDSLAVSTSQLHLGKRNQRNTADTLLSSGTSSNAKAAILAALSAFDADDDERDDTSLRGMVLCGAVRSGGGCARRAA</sequence>
<dbReference type="SMART" id="SM00546">
    <property type="entry name" value="CUE"/>
    <property type="match status" value="1"/>
</dbReference>
<evidence type="ECO:0000313" key="13">
    <source>
        <dbReference type="Proteomes" id="UP000327013"/>
    </source>
</evidence>
<feature type="region of interest" description="Disordered" evidence="10">
    <location>
        <begin position="1"/>
        <end position="33"/>
    </location>
</feature>
<keyword evidence="13" id="KW-1185">Reference proteome</keyword>
<organism evidence="12 13">
    <name type="scientific">Carpinus fangiana</name>
    <dbReference type="NCBI Taxonomy" id="176857"/>
    <lineage>
        <taxon>Eukaryota</taxon>
        <taxon>Viridiplantae</taxon>
        <taxon>Streptophyta</taxon>
        <taxon>Embryophyta</taxon>
        <taxon>Tracheophyta</taxon>
        <taxon>Spermatophyta</taxon>
        <taxon>Magnoliopsida</taxon>
        <taxon>eudicotyledons</taxon>
        <taxon>Gunneridae</taxon>
        <taxon>Pentapetalae</taxon>
        <taxon>rosids</taxon>
        <taxon>fabids</taxon>
        <taxon>Fagales</taxon>
        <taxon>Betulaceae</taxon>
        <taxon>Carpinus</taxon>
    </lineage>
</organism>
<accession>A0A5N6L1G0</accession>
<reference evidence="12 13" key="1">
    <citation type="submission" date="2019-06" db="EMBL/GenBank/DDBJ databases">
        <title>A chromosomal-level reference genome of Carpinus fangiana (Coryloideae, Betulaceae).</title>
        <authorList>
            <person name="Yang X."/>
            <person name="Wang Z."/>
            <person name="Zhang L."/>
            <person name="Hao G."/>
            <person name="Liu J."/>
            <person name="Yang Y."/>
        </authorList>
    </citation>
    <scope>NUCLEOTIDE SEQUENCE [LARGE SCALE GENOMIC DNA]</scope>
    <source>
        <strain evidence="12">Cfa_2016G</strain>
        <tissue evidence="12">Leaf</tissue>
    </source>
</reference>
<feature type="compositionally biased region" description="Polar residues" evidence="10">
    <location>
        <begin position="869"/>
        <end position="882"/>
    </location>
</feature>
<keyword evidence="7" id="KW-0539">Nucleus</keyword>
<keyword evidence="9" id="KW-0012">Acyltransferase</keyword>
<dbReference type="InterPro" id="IPR028005">
    <property type="entry name" value="AcTrfase_ESCO_Znf_dom"/>
</dbReference>
<dbReference type="Pfam" id="PF02845">
    <property type="entry name" value="CUE"/>
    <property type="match status" value="1"/>
</dbReference>
<dbReference type="PANTHER" id="PTHR45884:SF2">
    <property type="entry name" value="N-ACETYLTRANSFERASE ECO"/>
    <property type="match status" value="1"/>
</dbReference>
<dbReference type="PANTHER" id="PTHR45884">
    <property type="entry name" value="N-ACETYLTRANSFERASE ECO"/>
    <property type="match status" value="1"/>
</dbReference>
<gene>
    <name evidence="12" type="ORF">FH972_025498</name>
</gene>
<evidence type="ECO:0000313" key="12">
    <source>
        <dbReference type="EMBL" id="KAB8532553.1"/>
    </source>
</evidence>
<dbReference type="GO" id="GO:0061733">
    <property type="term" value="F:protein-lysine-acetyltransferase activity"/>
    <property type="evidence" value="ECO:0007669"/>
    <property type="project" value="TreeGrafter"/>
</dbReference>
<feature type="domain" description="CUE" evidence="11">
    <location>
        <begin position="782"/>
        <end position="825"/>
    </location>
</feature>
<name>A0A5N6L1G0_9ROSI</name>
<dbReference type="GO" id="GO:0005634">
    <property type="term" value="C:nucleus"/>
    <property type="evidence" value="ECO:0007669"/>
    <property type="project" value="UniProtKB-SubCell"/>
</dbReference>
<evidence type="ECO:0000256" key="4">
    <source>
        <dbReference type="ARBA" id="ARBA00022723"/>
    </source>
</evidence>
<dbReference type="SUPFAM" id="SSF46934">
    <property type="entry name" value="UBA-like"/>
    <property type="match status" value="1"/>
</dbReference>
<dbReference type="Pfam" id="PF13878">
    <property type="entry name" value="zf-C2H2_3"/>
    <property type="match status" value="1"/>
</dbReference>
<dbReference type="AlphaFoldDB" id="A0A5N6L1G0"/>
<evidence type="ECO:0000256" key="10">
    <source>
        <dbReference type="SAM" id="MobiDB-lite"/>
    </source>
</evidence>
<evidence type="ECO:0000256" key="5">
    <source>
        <dbReference type="ARBA" id="ARBA00022771"/>
    </source>
</evidence>
<feature type="compositionally biased region" description="Polar residues" evidence="10">
    <location>
        <begin position="831"/>
        <end position="849"/>
    </location>
</feature>
<evidence type="ECO:0000256" key="9">
    <source>
        <dbReference type="ARBA" id="ARBA00023315"/>
    </source>
</evidence>
<feature type="region of interest" description="Disordered" evidence="10">
    <location>
        <begin position="831"/>
        <end position="888"/>
    </location>
</feature>
<evidence type="ECO:0000256" key="8">
    <source>
        <dbReference type="ARBA" id="ARBA00023306"/>
    </source>
</evidence>
<evidence type="ECO:0000256" key="3">
    <source>
        <dbReference type="ARBA" id="ARBA00022679"/>
    </source>
</evidence>
<evidence type="ECO:0000256" key="6">
    <source>
        <dbReference type="ARBA" id="ARBA00022833"/>
    </source>
</evidence>
<proteinExistence type="inferred from homology"/>
<dbReference type="Proteomes" id="UP000327013">
    <property type="component" value="Unassembled WGS sequence"/>
</dbReference>
<comment type="caution">
    <text evidence="12">The sequence shown here is derived from an EMBL/GenBank/DDBJ whole genome shotgun (WGS) entry which is preliminary data.</text>
</comment>
<evidence type="ECO:0000256" key="2">
    <source>
        <dbReference type="ARBA" id="ARBA00005816"/>
    </source>
</evidence>
<dbReference type="GO" id="GO:0008270">
    <property type="term" value="F:zinc ion binding"/>
    <property type="evidence" value="ECO:0007669"/>
    <property type="project" value="UniProtKB-KW"/>
</dbReference>
<evidence type="ECO:0000256" key="1">
    <source>
        <dbReference type="ARBA" id="ARBA00004123"/>
    </source>
</evidence>
<keyword evidence="3" id="KW-0808">Transferase</keyword>
<keyword evidence="5" id="KW-0863">Zinc-finger</keyword>
<dbReference type="InterPro" id="IPR041800">
    <property type="entry name" value="ASCC2_CUE"/>
</dbReference>
<dbReference type="Pfam" id="PF13880">
    <property type="entry name" value="Acetyltransf_13"/>
    <property type="match status" value="1"/>
</dbReference>
<dbReference type="InterPro" id="IPR003892">
    <property type="entry name" value="CUE"/>
</dbReference>
<dbReference type="Gene3D" id="1.10.8.10">
    <property type="entry name" value="DNA helicase RuvA subunit, C-terminal domain"/>
    <property type="match status" value="1"/>
</dbReference>
<protein>
    <recommendedName>
        <fullName evidence="11">CUE domain-containing protein</fullName>
    </recommendedName>
</protein>
<dbReference type="GO" id="GO:0007064">
    <property type="term" value="P:mitotic sister chromatid cohesion"/>
    <property type="evidence" value="ECO:0007669"/>
    <property type="project" value="TreeGrafter"/>
</dbReference>
<dbReference type="GO" id="GO:0000785">
    <property type="term" value="C:chromatin"/>
    <property type="evidence" value="ECO:0007669"/>
    <property type="project" value="TreeGrafter"/>
</dbReference>
<comment type="similarity">
    <text evidence="2">Belongs to the acetyltransferase family. ECO subfamily.</text>
</comment>
<dbReference type="EMBL" id="VIBQ01000057">
    <property type="protein sequence ID" value="KAB8532553.1"/>
    <property type="molecule type" value="Genomic_DNA"/>
</dbReference>
<dbReference type="GO" id="GO:0043130">
    <property type="term" value="F:ubiquitin binding"/>
    <property type="evidence" value="ECO:0007669"/>
    <property type="project" value="InterPro"/>
</dbReference>
<comment type="subcellular location">
    <subcellularLocation>
        <location evidence="1">Nucleus</location>
    </subcellularLocation>
</comment>
<evidence type="ECO:0000256" key="7">
    <source>
        <dbReference type="ARBA" id="ARBA00023242"/>
    </source>
</evidence>
<feature type="compositionally biased region" description="Low complexity" evidence="10">
    <location>
        <begin position="21"/>
        <end position="33"/>
    </location>
</feature>
<keyword evidence="8" id="KW-0131">Cell cycle</keyword>
<keyword evidence="6" id="KW-0862">Zinc</keyword>